<evidence type="ECO:0000313" key="2">
    <source>
        <dbReference type="EMBL" id="CAK4030663.1"/>
    </source>
</evidence>
<dbReference type="SUPFAM" id="SSF51905">
    <property type="entry name" value="FAD/NAD(P)-binding domain"/>
    <property type="match status" value="1"/>
</dbReference>
<accession>A0AAI8Z1F0</accession>
<comment type="caution">
    <text evidence="2">The sequence shown here is derived from an EMBL/GenBank/DDBJ whole genome shotgun (WGS) entry which is preliminary data.</text>
</comment>
<gene>
    <name evidence="2" type="ORF">LECACI_7A005821</name>
</gene>
<evidence type="ECO:0000256" key="1">
    <source>
        <dbReference type="ARBA" id="ARBA00023002"/>
    </source>
</evidence>
<dbReference type="InterPro" id="IPR036188">
    <property type="entry name" value="FAD/NAD-bd_sf"/>
</dbReference>
<dbReference type="PANTHER" id="PTHR43539">
    <property type="entry name" value="FLAVIN-BINDING MONOOXYGENASE-LIKE PROTEIN (AFU_ORTHOLOGUE AFUA_4G09220)"/>
    <property type="match status" value="1"/>
</dbReference>
<name>A0AAI8Z1F0_9PEZI</name>
<dbReference type="AlphaFoldDB" id="A0AAI8Z1F0"/>
<dbReference type="GO" id="GO:0050660">
    <property type="term" value="F:flavin adenine dinucleotide binding"/>
    <property type="evidence" value="ECO:0007669"/>
    <property type="project" value="TreeGrafter"/>
</dbReference>
<dbReference type="Gene3D" id="3.50.50.60">
    <property type="entry name" value="FAD/NAD(P)-binding domain"/>
    <property type="match status" value="2"/>
</dbReference>
<evidence type="ECO:0000313" key="3">
    <source>
        <dbReference type="Proteomes" id="UP001296104"/>
    </source>
</evidence>
<dbReference type="GO" id="GO:0004497">
    <property type="term" value="F:monooxygenase activity"/>
    <property type="evidence" value="ECO:0007669"/>
    <property type="project" value="UniProtKB-KW"/>
</dbReference>
<dbReference type="PANTHER" id="PTHR43539:SF68">
    <property type="entry name" value="FLAVIN-BINDING MONOOXYGENASE-LIKE PROTEIN (AFU_ORTHOLOGUE AFUA_4G09220)"/>
    <property type="match status" value="1"/>
</dbReference>
<dbReference type="Proteomes" id="UP001296104">
    <property type="component" value="Unassembled WGS sequence"/>
</dbReference>
<dbReference type="Pfam" id="PF13738">
    <property type="entry name" value="Pyr_redox_3"/>
    <property type="match status" value="1"/>
</dbReference>
<organism evidence="2 3">
    <name type="scientific">Lecanosticta acicola</name>
    <dbReference type="NCBI Taxonomy" id="111012"/>
    <lineage>
        <taxon>Eukaryota</taxon>
        <taxon>Fungi</taxon>
        <taxon>Dikarya</taxon>
        <taxon>Ascomycota</taxon>
        <taxon>Pezizomycotina</taxon>
        <taxon>Dothideomycetes</taxon>
        <taxon>Dothideomycetidae</taxon>
        <taxon>Mycosphaerellales</taxon>
        <taxon>Mycosphaerellaceae</taxon>
        <taxon>Lecanosticta</taxon>
    </lineage>
</organism>
<protein>
    <submittedName>
        <fullName evidence="2">Flavin-binding monooxygenase-like family</fullName>
    </submittedName>
</protein>
<keyword evidence="1" id="KW-0560">Oxidoreductase</keyword>
<keyword evidence="3" id="KW-1185">Reference proteome</keyword>
<proteinExistence type="predicted"/>
<reference evidence="2" key="1">
    <citation type="submission" date="2023-11" db="EMBL/GenBank/DDBJ databases">
        <authorList>
            <person name="Alioto T."/>
            <person name="Alioto T."/>
            <person name="Gomez Garrido J."/>
        </authorList>
    </citation>
    <scope>NUCLEOTIDE SEQUENCE</scope>
</reference>
<dbReference type="EMBL" id="CAVMBE010000039">
    <property type="protein sequence ID" value="CAK4030663.1"/>
    <property type="molecule type" value="Genomic_DNA"/>
</dbReference>
<keyword evidence="2" id="KW-0503">Monooxygenase</keyword>
<dbReference type="PRINTS" id="PR00411">
    <property type="entry name" value="PNDRDTASEI"/>
</dbReference>
<dbReference type="InterPro" id="IPR050982">
    <property type="entry name" value="Auxin_biosynth/cation_transpt"/>
</dbReference>
<sequence length="597" mass="67123">MTTKHTPAVSFDDIPGELTTGKIPEGADYEQITRATVQWLNNLQKDHLAPNAIWRDFLSLTDNFRTFYSSDVVYDTFQKLGNVKKRSIFETGSIPTRLVSSGEASWLNVNLAFTIEDQNLVGNCNAFASVTQDADGKWKIWMLRTWLENYEDHGHPDLLEPVPSSRYINRQANSGAQDPRHVYDVIIVGGGQSGLGAAGRCKALGIDYILFDDRPAIGDSWANRYDSLKWHTTKDYGNLPFGRTFKEEDPLLLPIERIASGYRTWAERFDLNVRNSEPVDHADWDDASSLWTAYTGALGDQAEYKARNLVLCMGPGHKREIVPTWAERGNVKSSGFKGTVQHSVGYKNCKGFEGKRGVVVGTANSAHDVAEDMARAEMDVTMLQRSPTFIEPGKWLEKANTANYHLGKPTEEADREQLTAPQKISRELINRGTWKAIDQDPTLWDDLEKAGFKCDRYGDLFTHLYVRFGGHYVDVGNCKRIIEGQVKIKGVAVKCLTEHGILFEDGSHLSADLVVCCTGFNHDFRKDAAEIVGNEIAEQMDDYWGVNKEGELRGFCRLAGHPHLFYHGGEARLARFYSRFLALQLQKLKLGRALIPY</sequence>